<organism evidence="4 5">
    <name type="scientific">Aspergillus versicolor CBS 583.65</name>
    <dbReference type="NCBI Taxonomy" id="1036611"/>
    <lineage>
        <taxon>Eukaryota</taxon>
        <taxon>Fungi</taxon>
        <taxon>Dikarya</taxon>
        <taxon>Ascomycota</taxon>
        <taxon>Pezizomycotina</taxon>
        <taxon>Eurotiomycetes</taxon>
        <taxon>Eurotiomycetidae</taxon>
        <taxon>Eurotiales</taxon>
        <taxon>Aspergillaceae</taxon>
        <taxon>Aspergillus</taxon>
        <taxon>Aspergillus subgen. Nidulantes</taxon>
    </lineage>
</organism>
<keyword evidence="1" id="KW-0808">Transferase</keyword>
<dbReference type="Gene3D" id="3.30.559.10">
    <property type="entry name" value="Chloramphenicol acetyltransferase-like domain"/>
    <property type="match status" value="2"/>
</dbReference>
<dbReference type="InterPro" id="IPR054710">
    <property type="entry name" value="Tri101-like_N"/>
</dbReference>
<dbReference type="STRING" id="1036611.A0A1L9PHH1"/>
<evidence type="ECO:0000256" key="1">
    <source>
        <dbReference type="ARBA" id="ARBA00022679"/>
    </source>
</evidence>
<keyword evidence="2" id="KW-0012">Acyltransferase</keyword>
<dbReference type="AlphaFoldDB" id="A0A1L9PHH1"/>
<gene>
    <name evidence="4" type="ORF">ASPVEDRAFT_127449</name>
</gene>
<proteinExistence type="predicted"/>
<evidence type="ECO:0000259" key="3">
    <source>
        <dbReference type="Pfam" id="PF22664"/>
    </source>
</evidence>
<evidence type="ECO:0000313" key="4">
    <source>
        <dbReference type="EMBL" id="OJJ00895.1"/>
    </source>
</evidence>
<dbReference type="OrthoDB" id="1862401at2759"/>
<name>A0A1L9PHH1_ASPVE</name>
<accession>A0A1L9PHH1</accession>
<dbReference type="GeneID" id="63721969"/>
<evidence type="ECO:0000256" key="2">
    <source>
        <dbReference type="ARBA" id="ARBA00023315"/>
    </source>
</evidence>
<dbReference type="Proteomes" id="UP000184073">
    <property type="component" value="Unassembled WGS sequence"/>
</dbReference>
<dbReference type="VEuPathDB" id="FungiDB:ASPVEDRAFT_127449"/>
<evidence type="ECO:0000313" key="5">
    <source>
        <dbReference type="Proteomes" id="UP000184073"/>
    </source>
</evidence>
<dbReference type="InterPro" id="IPR051283">
    <property type="entry name" value="Sec_Metabolite_Acyltrans"/>
</dbReference>
<sequence>MSLQDVLGQLPLLKSYTHVLLCFPLADSERKEVLESLQCATKRLLAAFPFLAGKVVHKDASPGNSGSFTVESFDADNGDTEREKVQEILHIKDVSDSLPMYASFQAARAPPSMLPGPLIALPRPSFPNIYTDETAPVLEIQASLLRGGLFLDIAAQHNVIDATGIFYIAHILSRLMDNHPNPIPHADLLLGNCDRRDLIPLLPQDSPLPQEMSVFTKSRPPTLNREVLASFKWYLVHFSPEAITSIHAQAASHPEDFVESITSVSVNDAITAFCWQHLMKVRASHMQHNSDDRTTQITRAADLRRAMNLSPAYMGHMVRTANLRLPLSTVTSSSLSHLASLLRQTVSVHTTPLAIRSYATLISRTPDKSTFLYAGGFNPLTDFSCSSVAHMSLPRFGALGTPEFVRRPTFGPLPSGMYVGPAGKKEGLDAALCLRDWEVDGLKADKEWSSLLEFVS</sequence>
<reference evidence="5" key="1">
    <citation type="journal article" date="2017" name="Genome Biol.">
        <title>Comparative genomics reveals high biological diversity and specific adaptations in the industrially and medically important fungal genus Aspergillus.</title>
        <authorList>
            <person name="de Vries R.P."/>
            <person name="Riley R."/>
            <person name="Wiebenga A."/>
            <person name="Aguilar-Osorio G."/>
            <person name="Amillis S."/>
            <person name="Uchima C.A."/>
            <person name="Anderluh G."/>
            <person name="Asadollahi M."/>
            <person name="Askin M."/>
            <person name="Barry K."/>
            <person name="Battaglia E."/>
            <person name="Bayram O."/>
            <person name="Benocci T."/>
            <person name="Braus-Stromeyer S.A."/>
            <person name="Caldana C."/>
            <person name="Canovas D."/>
            <person name="Cerqueira G.C."/>
            <person name="Chen F."/>
            <person name="Chen W."/>
            <person name="Choi C."/>
            <person name="Clum A."/>
            <person name="Dos Santos R.A."/>
            <person name="Damasio A.R."/>
            <person name="Diallinas G."/>
            <person name="Emri T."/>
            <person name="Fekete E."/>
            <person name="Flipphi M."/>
            <person name="Freyberg S."/>
            <person name="Gallo A."/>
            <person name="Gournas C."/>
            <person name="Habgood R."/>
            <person name="Hainaut M."/>
            <person name="Harispe M.L."/>
            <person name="Henrissat B."/>
            <person name="Hilden K.S."/>
            <person name="Hope R."/>
            <person name="Hossain A."/>
            <person name="Karabika E."/>
            <person name="Karaffa L."/>
            <person name="Karanyi Z."/>
            <person name="Krasevec N."/>
            <person name="Kuo A."/>
            <person name="Kusch H."/>
            <person name="LaButti K."/>
            <person name="Lagendijk E.L."/>
            <person name="Lapidus A."/>
            <person name="Levasseur A."/>
            <person name="Lindquist E."/>
            <person name="Lipzen A."/>
            <person name="Logrieco A.F."/>
            <person name="MacCabe A."/>
            <person name="Maekelae M.R."/>
            <person name="Malavazi I."/>
            <person name="Melin P."/>
            <person name="Meyer V."/>
            <person name="Mielnichuk N."/>
            <person name="Miskei M."/>
            <person name="Molnar A.P."/>
            <person name="Mule G."/>
            <person name="Ngan C.Y."/>
            <person name="Orejas M."/>
            <person name="Orosz E."/>
            <person name="Ouedraogo J.P."/>
            <person name="Overkamp K.M."/>
            <person name="Park H.-S."/>
            <person name="Perrone G."/>
            <person name="Piumi F."/>
            <person name="Punt P.J."/>
            <person name="Ram A.F."/>
            <person name="Ramon A."/>
            <person name="Rauscher S."/>
            <person name="Record E."/>
            <person name="Riano-Pachon D.M."/>
            <person name="Robert V."/>
            <person name="Roehrig J."/>
            <person name="Ruller R."/>
            <person name="Salamov A."/>
            <person name="Salih N.S."/>
            <person name="Samson R.A."/>
            <person name="Sandor E."/>
            <person name="Sanguinetti M."/>
            <person name="Schuetze T."/>
            <person name="Sepcic K."/>
            <person name="Shelest E."/>
            <person name="Sherlock G."/>
            <person name="Sophianopoulou V."/>
            <person name="Squina F.M."/>
            <person name="Sun H."/>
            <person name="Susca A."/>
            <person name="Todd R.B."/>
            <person name="Tsang A."/>
            <person name="Unkles S.E."/>
            <person name="van de Wiele N."/>
            <person name="van Rossen-Uffink D."/>
            <person name="Oliveira J.V."/>
            <person name="Vesth T.C."/>
            <person name="Visser J."/>
            <person name="Yu J.-H."/>
            <person name="Zhou M."/>
            <person name="Andersen M.R."/>
            <person name="Archer D.B."/>
            <person name="Baker S.E."/>
            <person name="Benoit I."/>
            <person name="Brakhage A.A."/>
            <person name="Braus G.H."/>
            <person name="Fischer R."/>
            <person name="Frisvad J.C."/>
            <person name="Goldman G.H."/>
            <person name="Houbraken J."/>
            <person name="Oakley B."/>
            <person name="Pocsi I."/>
            <person name="Scazzocchio C."/>
            <person name="Seiboth B."/>
            <person name="vanKuyk P.A."/>
            <person name="Wortman J."/>
            <person name="Dyer P.S."/>
            <person name="Grigoriev I.V."/>
        </authorList>
    </citation>
    <scope>NUCLEOTIDE SEQUENCE [LARGE SCALE GENOMIC DNA]</scope>
    <source>
        <strain evidence="5">CBS 583.65</strain>
    </source>
</reference>
<feature type="domain" description="Trichothecene 3-O-acetyltransferase-like N-terminal" evidence="3">
    <location>
        <begin position="16"/>
        <end position="174"/>
    </location>
</feature>
<dbReference type="EMBL" id="KV878127">
    <property type="protein sequence ID" value="OJJ00895.1"/>
    <property type="molecule type" value="Genomic_DNA"/>
</dbReference>
<dbReference type="InterPro" id="IPR023213">
    <property type="entry name" value="CAT-like_dom_sf"/>
</dbReference>
<keyword evidence="5" id="KW-1185">Reference proteome</keyword>
<dbReference type="PANTHER" id="PTHR31896">
    <property type="entry name" value="FAMILY REGULATORY PROTEIN, PUTATIVE (AFU_ORTHOLOGUE AFUA_3G14730)-RELATED"/>
    <property type="match status" value="1"/>
</dbReference>
<dbReference type="GO" id="GO:0016746">
    <property type="term" value="F:acyltransferase activity"/>
    <property type="evidence" value="ECO:0007669"/>
    <property type="project" value="UniProtKB-KW"/>
</dbReference>
<dbReference type="PANTHER" id="PTHR31896:SF64">
    <property type="entry name" value="TRICHOTHECENE 3-O-ACETYLTRANSFERASE"/>
    <property type="match status" value="1"/>
</dbReference>
<dbReference type="RefSeq" id="XP_040666657.1">
    <property type="nucleotide sequence ID" value="XM_040806458.1"/>
</dbReference>
<dbReference type="Pfam" id="PF22664">
    <property type="entry name" value="TRI-like_N"/>
    <property type="match status" value="1"/>
</dbReference>
<protein>
    <recommendedName>
        <fullName evidence="3">Trichothecene 3-O-acetyltransferase-like N-terminal domain-containing protein</fullName>
    </recommendedName>
</protein>